<dbReference type="OrthoDB" id="4729272at2"/>
<evidence type="ECO:0000313" key="1">
    <source>
        <dbReference type="EMBL" id="AEI12252.1"/>
    </source>
</evidence>
<accession>F8A696</accession>
<dbReference type="STRING" id="593907.Celgi_1745"/>
<dbReference type="RefSeq" id="WP_013883771.1">
    <property type="nucleotide sequence ID" value="NC_015671.1"/>
</dbReference>
<gene>
    <name evidence="1" type="ordered locus">Celgi_1745</name>
</gene>
<dbReference type="KEGG" id="cga:Celgi_1745"/>
<dbReference type="Proteomes" id="UP000000485">
    <property type="component" value="Chromosome"/>
</dbReference>
<reference evidence="2" key="1">
    <citation type="submission" date="2011-04" db="EMBL/GenBank/DDBJ databases">
        <title>Complete sequence of Cellvibrio gilvus ATCC 13127.</title>
        <authorList>
            <person name="Lucas S."/>
            <person name="Han J."/>
            <person name="Lapidus A."/>
            <person name="Cheng J.-F."/>
            <person name="Goodwin L."/>
            <person name="Pitluck S."/>
            <person name="Peters L."/>
            <person name="Munk A."/>
            <person name="Detter J.C."/>
            <person name="Han C."/>
            <person name="Tapia R."/>
            <person name="Land M."/>
            <person name="Hauser L."/>
            <person name="Kyrpides N."/>
            <person name="Ivanova N."/>
            <person name="Ovchinnikova G."/>
            <person name="Pagani I."/>
            <person name="Mead D."/>
            <person name="Brumm P."/>
            <person name="Woyke T."/>
        </authorList>
    </citation>
    <scope>NUCLEOTIDE SEQUENCE [LARGE SCALE GENOMIC DNA]</scope>
    <source>
        <strain evidence="2">ATCC 13127 / NRRL B-14078</strain>
    </source>
</reference>
<name>F8A696_CELGA</name>
<dbReference type="AlphaFoldDB" id="F8A696"/>
<sequence>MDRWETAEQVLGARRELETAIPGWRPPAAHGVGLVPSAAPGPAPEHFALLNTWEHRLPGVVVATVVGHVGGTASYLLSRAELERAVALLAPAEACDRWEHPNLRTWRDTYLPTLDHDPDAHVVAVFVDDQPVAGDDAAVDAFVAALGARTDA</sequence>
<organism evidence="1 2">
    <name type="scientific">Cellulomonas gilvus (strain ATCC 13127 / NRRL B-14078)</name>
    <name type="common">Cellvibrio gilvus</name>
    <dbReference type="NCBI Taxonomy" id="593907"/>
    <lineage>
        <taxon>Bacteria</taxon>
        <taxon>Bacillati</taxon>
        <taxon>Actinomycetota</taxon>
        <taxon>Actinomycetes</taxon>
        <taxon>Micrococcales</taxon>
        <taxon>Cellulomonadaceae</taxon>
        <taxon>Cellulomonas</taxon>
    </lineage>
</organism>
<dbReference type="HOGENOM" id="CLU_143416_0_0_11"/>
<proteinExistence type="predicted"/>
<protein>
    <submittedName>
        <fullName evidence="1">Uncharacterized protein</fullName>
    </submittedName>
</protein>
<dbReference type="EMBL" id="CP002665">
    <property type="protein sequence ID" value="AEI12252.1"/>
    <property type="molecule type" value="Genomic_DNA"/>
</dbReference>
<evidence type="ECO:0000313" key="2">
    <source>
        <dbReference type="Proteomes" id="UP000000485"/>
    </source>
</evidence>
<keyword evidence="2" id="KW-1185">Reference proteome</keyword>
<dbReference type="eggNOG" id="ENOG50332X4">
    <property type="taxonomic scope" value="Bacteria"/>
</dbReference>